<dbReference type="Pfam" id="PF16491">
    <property type="entry name" value="Peptidase_M48_N"/>
    <property type="match status" value="1"/>
</dbReference>
<dbReference type="RefSeq" id="WP_370397159.1">
    <property type="nucleotide sequence ID" value="NZ_JALBUT010000006.1"/>
</dbReference>
<feature type="transmembrane region" description="Helical" evidence="7">
    <location>
        <begin position="293"/>
        <end position="311"/>
    </location>
</feature>
<evidence type="ECO:0000256" key="2">
    <source>
        <dbReference type="ARBA" id="ARBA00022723"/>
    </source>
</evidence>
<reference evidence="10 11" key="1">
    <citation type="submission" date="2022-03" db="EMBL/GenBank/DDBJ databases">
        <title>Novel taxa within the pig intestine.</title>
        <authorList>
            <person name="Wylensek D."/>
            <person name="Bishof K."/>
            <person name="Afrizal A."/>
            <person name="Clavel T."/>
        </authorList>
    </citation>
    <scope>NUCLEOTIDE SEQUENCE [LARGE SCALE GENOMIC DNA]</scope>
    <source>
        <strain evidence="10 11">CLA-KB-P66</strain>
    </source>
</reference>
<name>A0ABU4WGM8_9BACT</name>
<dbReference type="Gene3D" id="3.30.2010.10">
    <property type="entry name" value="Metalloproteases ('zincins'), catalytic domain"/>
    <property type="match status" value="1"/>
</dbReference>
<sequence length="416" mass="47255">MILTNLVFFTIALLLLMFLADTWLDALNAKEVRANRESVPEAFAEIIDEADYQKSARYTLDKISYSIYERLFGLVLIVAVLIFGVYPILFRFFTGIFGSGVWAQSAALLLSSIILSLFSLPFDWYGQFVLEQKYGFNKSTTSLWIADKFKETAISLVIGIPLLALLLWFFGAMPNTWWILGFCVIAVFQVVMLIVYPRVILPLFNKLSELEEGELKTRLLNMADRAGFKASAIYVIDGSKRSSHSNAFFTGFGKFRKIILFDTLINQLSPEQIEAVLAHEIGHYKRGHIPKMIVSNFVMMFAGLGLVAYFAKCDWFYRGFGFDIQDGMAAALLIFLIVVSPINFWLTPVKNAVSRRYEYQADAFAKKVCGGEKPLVEALRKLHTKNLSNLTPHRLYSAFHYSHPTLIEREKALKSE</sequence>
<dbReference type="InterPro" id="IPR001915">
    <property type="entry name" value="Peptidase_M48"/>
</dbReference>
<accession>A0ABU4WGM8</accession>
<keyword evidence="2" id="KW-0479">Metal-binding</keyword>
<evidence type="ECO:0000256" key="4">
    <source>
        <dbReference type="ARBA" id="ARBA00022833"/>
    </source>
</evidence>
<organism evidence="10 11">
    <name type="scientific">Intestinicryptomonas porci</name>
    <dbReference type="NCBI Taxonomy" id="2926320"/>
    <lineage>
        <taxon>Bacteria</taxon>
        <taxon>Pseudomonadati</taxon>
        <taxon>Verrucomicrobiota</taxon>
        <taxon>Opitutia</taxon>
        <taxon>Opitutales</taxon>
        <taxon>Intestinicryptomonaceae</taxon>
        <taxon>Intestinicryptomonas</taxon>
    </lineage>
</organism>
<feature type="transmembrane region" description="Helical" evidence="7">
    <location>
        <begin position="101"/>
        <end position="120"/>
    </location>
</feature>
<feature type="transmembrane region" description="Helical" evidence="7">
    <location>
        <begin position="153"/>
        <end position="171"/>
    </location>
</feature>
<feature type="domain" description="CAAX prenyl protease 1 N-terminal" evidence="9">
    <location>
        <begin position="30"/>
        <end position="206"/>
    </location>
</feature>
<keyword evidence="3 6" id="KW-0378">Hydrolase</keyword>
<gene>
    <name evidence="10" type="ORF">MOX91_05910</name>
</gene>
<dbReference type="CDD" id="cd07343">
    <property type="entry name" value="M48A_Zmpste24p_like"/>
    <property type="match status" value="1"/>
</dbReference>
<dbReference type="EMBL" id="JALBUT010000006">
    <property type="protein sequence ID" value="MDX8415711.1"/>
    <property type="molecule type" value="Genomic_DNA"/>
</dbReference>
<evidence type="ECO:0000259" key="8">
    <source>
        <dbReference type="Pfam" id="PF01435"/>
    </source>
</evidence>
<feature type="domain" description="Peptidase M48" evidence="8">
    <location>
        <begin position="210"/>
        <end position="415"/>
    </location>
</feature>
<feature type="transmembrane region" description="Helical" evidence="7">
    <location>
        <begin position="71"/>
        <end position="89"/>
    </location>
</feature>
<keyword evidence="4 6" id="KW-0862">Zinc</keyword>
<proteinExistence type="inferred from homology"/>
<dbReference type="Pfam" id="PF01435">
    <property type="entry name" value="Peptidase_M48"/>
    <property type="match status" value="1"/>
</dbReference>
<keyword evidence="7" id="KW-0812">Transmembrane</keyword>
<evidence type="ECO:0000313" key="10">
    <source>
        <dbReference type="EMBL" id="MDX8415711.1"/>
    </source>
</evidence>
<keyword evidence="5 6" id="KW-0482">Metalloprotease</keyword>
<evidence type="ECO:0000256" key="5">
    <source>
        <dbReference type="ARBA" id="ARBA00023049"/>
    </source>
</evidence>
<dbReference type="InterPro" id="IPR027057">
    <property type="entry name" value="CAXX_Prtase_1"/>
</dbReference>
<keyword evidence="7" id="KW-1133">Transmembrane helix</keyword>
<evidence type="ECO:0000256" key="7">
    <source>
        <dbReference type="SAM" id="Phobius"/>
    </source>
</evidence>
<comment type="similarity">
    <text evidence="6">Belongs to the peptidase M48 family.</text>
</comment>
<feature type="transmembrane region" description="Helical" evidence="7">
    <location>
        <begin position="6"/>
        <end position="24"/>
    </location>
</feature>
<protein>
    <submittedName>
        <fullName evidence="10">M48 family metallopeptidase</fullName>
    </submittedName>
</protein>
<comment type="cofactor">
    <cofactor evidence="6">
        <name>Zn(2+)</name>
        <dbReference type="ChEBI" id="CHEBI:29105"/>
    </cofactor>
    <text evidence="6">Binds 1 zinc ion per subunit.</text>
</comment>
<feature type="transmembrane region" description="Helical" evidence="7">
    <location>
        <begin position="177"/>
        <end position="196"/>
    </location>
</feature>
<dbReference type="InterPro" id="IPR032456">
    <property type="entry name" value="Peptidase_M48_N"/>
</dbReference>
<dbReference type="Proteomes" id="UP001275932">
    <property type="component" value="Unassembled WGS sequence"/>
</dbReference>
<keyword evidence="11" id="KW-1185">Reference proteome</keyword>
<evidence type="ECO:0000313" key="11">
    <source>
        <dbReference type="Proteomes" id="UP001275932"/>
    </source>
</evidence>
<evidence type="ECO:0000256" key="1">
    <source>
        <dbReference type="ARBA" id="ARBA00022670"/>
    </source>
</evidence>
<feature type="transmembrane region" description="Helical" evidence="7">
    <location>
        <begin position="327"/>
        <end position="346"/>
    </location>
</feature>
<evidence type="ECO:0000256" key="6">
    <source>
        <dbReference type="RuleBase" id="RU003983"/>
    </source>
</evidence>
<keyword evidence="7" id="KW-0472">Membrane</keyword>
<keyword evidence="1 6" id="KW-0645">Protease</keyword>
<evidence type="ECO:0000256" key="3">
    <source>
        <dbReference type="ARBA" id="ARBA00022801"/>
    </source>
</evidence>
<evidence type="ECO:0000259" key="9">
    <source>
        <dbReference type="Pfam" id="PF16491"/>
    </source>
</evidence>
<dbReference type="PANTHER" id="PTHR10120">
    <property type="entry name" value="CAAX PRENYL PROTEASE 1"/>
    <property type="match status" value="1"/>
</dbReference>
<comment type="caution">
    <text evidence="10">The sequence shown here is derived from an EMBL/GenBank/DDBJ whole genome shotgun (WGS) entry which is preliminary data.</text>
</comment>